<keyword evidence="3" id="KW-1185">Reference proteome</keyword>
<proteinExistence type="predicted"/>
<evidence type="ECO:0000313" key="2">
    <source>
        <dbReference type="EMBL" id="OAA39070.1"/>
    </source>
</evidence>
<dbReference type="EMBL" id="AZHC01000023">
    <property type="protein sequence ID" value="OAA39070.1"/>
    <property type="molecule type" value="Genomic_DNA"/>
</dbReference>
<gene>
    <name evidence="2" type="ORF">NOR_06330</name>
</gene>
<evidence type="ECO:0000256" key="1">
    <source>
        <dbReference type="SAM" id="MobiDB-lite"/>
    </source>
</evidence>
<feature type="region of interest" description="Disordered" evidence="1">
    <location>
        <begin position="223"/>
        <end position="252"/>
    </location>
</feature>
<sequence>MPIRSLLTKAHTNETDVTEPQDAGNDATPKRKRGMGAGRGLAHLVSKFEVLEAMSCPKKPLSIRETPIAPVALSATRLIEPASASSSISSSSLRTSVIIPSKTTVLIHQDSEVFDDNVDLGWQPGKPETLQKSSSVVAERRKIFEVNLGPIQRDGSRSVTISMPGSESSCRSFSSSNTKCIETIVWVPATIIHLPFTAKRAEKRKVTSIVRLHDSSFQGERHRRDDFVSVSRSRRISNPKAAGLSTASDSTK</sequence>
<protein>
    <submittedName>
        <fullName evidence="2">Uncharacterized protein</fullName>
    </submittedName>
</protein>
<dbReference type="OrthoDB" id="5084700at2759"/>
<reference evidence="2 3" key="1">
    <citation type="journal article" date="2016" name="Genome Biol. Evol.">
        <title>Divergent and convergent evolution of fungal pathogenicity.</title>
        <authorList>
            <person name="Shang Y."/>
            <person name="Xiao G."/>
            <person name="Zheng P."/>
            <person name="Cen K."/>
            <person name="Zhan S."/>
            <person name="Wang C."/>
        </authorList>
    </citation>
    <scope>NUCLEOTIDE SEQUENCE [LARGE SCALE GENOMIC DNA]</scope>
    <source>
        <strain evidence="2 3">RCEF 4871</strain>
    </source>
</reference>
<dbReference type="Proteomes" id="UP000243498">
    <property type="component" value="Unassembled WGS sequence"/>
</dbReference>
<feature type="region of interest" description="Disordered" evidence="1">
    <location>
        <begin position="1"/>
        <end position="36"/>
    </location>
</feature>
<comment type="caution">
    <text evidence="2">The sequence shown here is derived from an EMBL/GenBank/DDBJ whole genome shotgun (WGS) entry which is preliminary data.</text>
</comment>
<name>A0A167AMG5_METRR</name>
<dbReference type="AlphaFoldDB" id="A0A167AMG5"/>
<accession>A0A167AMG5</accession>
<evidence type="ECO:0000313" key="3">
    <source>
        <dbReference type="Proteomes" id="UP000243498"/>
    </source>
</evidence>
<organism evidence="2 3">
    <name type="scientific">Metarhizium rileyi (strain RCEF 4871)</name>
    <name type="common">Nomuraea rileyi</name>
    <dbReference type="NCBI Taxonomy" id="1649241"/>
    <lineage>
        <taxon>Eukaryota</taxon>
        <taxon>Fungi</taxon>
        <taxon>Dikarya</taxon>
        <taxon>Ascomycota</taxon>
        <taxon>Pezizomycotina</taxon>
        <taxon>Sordariomycetes</taxon>
        <taxon>Hypocreomycetidae</taxon>
        <taxon>Hypocreales</taxon>
        <taxon>Clavicipitaceae</taxon>
        <taxon>Metarhizium</taxon>
    </lineage>
</organism>